<dbReference type="AlphaFoldDB" id="A0A0F9MYJ9"/>
<organism evidence="1">
    <name type="scientific">marine sediment metagenome</name>
    <dbReference type="NCBI Taxonomy" id="412755"/>
    <lineage>
        <taxon>unclassified sequences</taxon>
        <taxon>metagenomes</taxon>
        <taxon>ecological metagenomes</taxon>
    </lineage>
</organism>
<name>A0A0F9MYJ9_9ZZZZ</name>
<dbReference type="EMBL" id="LAZR01004909">
    <property type="protein sequence ID" value="KKN04532.1"/>
    <property type="molecule type" value="Genomic_DNA"/>
</dbReference>
<evidence type="ECO:0000313" key="1">
    <source>
        <dbReference type="EMBL" id="KKN04532.1"/>
    </source>
</evidence>
<protein>
    <recommendedName>
        <fullName evidence="2">Helix-turn-helix type 11 domain-containing protein</fullName>
    </recommendedName>
</protein>
<proteinExistence type="predicted"/>
<evidence type="ECO:0008006" key="2">
    <source>
        <dbReference type="Google" id="ProtNLM"/>
    </source>
</evidence>
<gene>
    <name evidence="1" type="ORF">LCGC14_1096590</name>
</gene>
<reference evidence="1" key="1">
    <citation type="journal article" date="2015" name="Nature">
        <title>Complex archaea that bridge the gap between prokaryotes and eukaryotes.</title>
        <authorList>
            <person name="Spang A."/>
            <person name="Saw J.H."/>
            <person name="Jorgensen S.L."/>
            <person name="Zaremba-Niedzwiedzka K."/>
            <person name="Martijn J."/>
            <person name="Lind A.E."/>
            <person name="van Eijk R."/>
            <person name="Schleper C."/>
            <person name="Guy L."/>
            <person name="Ettema T.J."/>
        </authorList>
    </citation>
    <scope>NUCLEOTIDE SEQUENCE</scope>
</reference>
<accession>A0A0F9MYJ9</accession>
<comment type="caution">
    <text evidence="1">The sequence shown here is derived from an EMBL/GenBank/DDBJ whole genome shotgun (WGS) entry which is preliminary data.</text>
</comment>
<sequence>MSTINKFQMPILTPIQTRIFNELSIGKPLSRKDLVETLDTPRTTIYDNLMKLQNIKVDGVSIIWFKGRENGDGRPVWGRPVILWYIPYDILKKLNGAKKL</sequence>